<dbReference type="Proteomes" id="UP000550501">
    <property type="component" value="Unassembled WGS sequence"/>
</dbReference>
<proteinExistence type="predicted"/>
<keyword evidence="1" id="KW-0472">Membrane</keyword>
<gene>
    <name evidence="2" type="ORF">FHR72_004295</name>
</gene>
<comment type="caution">
    <text evidence="2">The sequence shown here is derived from an EMBL/GenBank/DDBJ whole genome shotgun (WGS) entry which is preliminary data.</text>
</comment>
<evidence type="ECO:0000256" key="1">
    <source>
        <dbReference type="SAM" id="Phobius"/>
    </source>
</evidence>
<evidence type="ECO:0000313" key="2">
    <source>
        <dbReference type="EMBL" id="MBB2992791.1"/>
    </source>
</evidence>
<organism evidence="2 3">
    <name type="scientific">Mycolicibacterium iranicum</name>
    <name type="common">Mycobacterium iranicum</name>
    <dbReference type="NCBI Taxonomy" id="912594"/>
    <lineage>
        <taxon>Bacteria</taxon>
        <taxon>Bacillati</taxon>
        <taxon>Actinomycetota</taxon>
        <taxon>Actinomycetes</taxon>
        <taxon>Mycobacteriales</taxon>
        <taxon>Mycobacteriaceae</taxon>
        <taxon>Mycolicibacterium</taxon>
    </lineage>
</organism>
<keyword evidence="3" id="KW-1185">Reference proteome</keyword>
<reference evidence="2 3" key="1">
    <citation type="submission" date="2020-08" db="EMBL/GenBank/DDBJ databases">
        <title>The Agave Microbiome: Exploring the role of microbial communities in plant adaptations to desert environments.</title>
        <authorList>
            <person name="Partida-Martinez L.P."/>
        </authorList>
    </citation>
    <scope>NUCLEOTIDE SEQUENCE [LARGE SCALE GENOMIC DNA]</scope>
    <source>
        <strain evidence="2 3">AT2.18</strain>
    </source>
</reference>
<name>A0A839QKP1_MYCIR</name>
<sequence length="30" mass="2985">MNPEDEDSVLNLLGAAVVSIGSALGTTLVV</sequence>
<evidence type="ECO:0000313" key="3">
    <source>
        <dbReference type="Proteomes" id="UP000550501"/>
    </source>
</evidence>
<dbReference type="AlphaFoldDB" id="A0A839QKP1"/>
<feature type="transmembrane region" description="Helical" evidence="1">
    <location>
        <begin position="12"/>
        <end position="29"/>
    </location>
</feature>
<dbReference type="EMBL" id="JACHVU010000011">
    <property type="protein sequence ID" value="MBB2992791.1"/>
    <property type="molecule type" value="Genomic_DNA"/>
</dbReference>
<keyword evidence="1" id="KW-1133">Transmembrane helix</keyword>
<accession>A0A839QKP1</accession>
<protein>
    <submittedName>
        <fullName evidence="2">Uncharacterized protein</fullName>
    </submittedName>
</protein>
<keyword evidence="1" id="KW-0812">Transmembrane</keyword>